<protein>
    <submittedName>
        <fullName evidence="1">Uncharacterized protein</fullName>
    </submittedName>
</protein>
<reference evidence="1" key="1">
    <citation type="submission" date="2014-09" db="EMBL/GenBank/DDBJ databases">
        <authorList>
            <person name="Magalhaes I.L.F."/>
            <person name="Oliveira U."/>
            <person name="Santos F.R."/>
            <person name="Vidigal T.H.D.A."/>
            <person name="Brescovit A.D."/>
            <person name="Santos A.J."/>
        </authorList>
    </citation>
    <scope>NUCLEOTIDE SEQUENCE</scope>
    <source>
        <tissue evidence="1">Shoot tissue taken approximately 20 cm above the soil surface</tissue>
    </source>
</reference>
<reference evidence="1" key="2">
    <citation type="journal article" date="2015" name="Data Brief">
        <title>Shoot transcriptome of the giant reed, Arundo donax.</title>
        <authorList>
            <person name="Barrero R.A."/>
            <person name="Guerrero F.D."/>
            <person name="Moolhuijzen P."/>
            <person name="Goolsby J.A."/>
            <person name="Tidwell J."/>
            <person name="Bellgard S.E."/>
            <person name="Bellgard M.I."/>
        </authorList>
    </citation>
    <scope>NUCLEOTIDE SEQUENCE</scope>
    <source>
        <tissue evidence="1">Shoot tissue taken approximately 20 cm above the soil surface</tissue>
    </source>
</reference>
<sequence>MVSWTNLCKSSLIQSPMVICPRAWHGGVVSSHLIHTPKKMAVDDERRFLTNP</sequence>
<proteinExistence type="predicted"/>
<dbReference type="EMBL" id="GBRH01259732">
    <property type="protein sequence ID" value="JAD38163.1"/>
    <property type="molecule type" value="Transcribed_RNA"/>
</dbReference>
<dbReference type="AlphaFoldDB" id="A0A0A8ZKH7"/>
<name>A0A0A8ZKH7_ARUDO</name>
<evidence type="ECO:0000313" key="1">
    <source>
        <dbReference type="EMBL" id="JAD38163.1"/>
    </source>
</evidence>
<accession>A0A0A8ZKH7</accession>
<organism evidence="1">
    <name type="scientific">Arundo donax</name>
    <name type="common">Giant reed</name>
    <name type="synonym">Donax arundinaceus</name>
    <dbReference type="NCBI Taxonomy" id="35708"/>
    <lineage>
        <taxon>Eukaryota</taxon>
        <taxon>Viridiplantae</taxon>
        <taxon>Streptophyta</taxon>
        <taxon>Embryophyta</taxon>
        <taxon>Tracheophyta</taxon>
        <taxon>Spermatophyta</taxon>
        <taxon>Magnoliopsida</taxon>
        <taxon>Liliopsida</taxon>
        <taxon>Poales</taxon>
        <taxon>Poaceae</taxon>
        <taxon>PACMAD clade</taxon>
        <taxon>Arundinoideae</taxon>
        <taxon>Arundineae</taxon>
        <taxon>Arundo</taxon>
    </lineage>
</organism>